<feature type="domain" description="Reverse transcriptase/retrotransposon-derived protein RNase H-like" evidence="1">
    <location>
        <begin position="2"/>
        <end position="58"/>
    </location>
</feature>
<dbReference type="InterPro" id="IPR012337">
    <property type="entry name" value="RNaseH-like_sf"/>
</dbReference>
<evidence type="ECO:0000313" key="2">
    <source>
        <dbReference type="EMBL" id="TYK19295.1"/>
    </source>
</evidence>
<dbReference type="GO" id="GO:0003964">
    <property type="term" value="F:RNA-directed DNA polymerase activity"/>
    <property type="evidence" value="ECO:0007669"/>
    <property type="project" value="UniProtKB-KW"/>
</dbReference>
<dbReference type="InterPro" id="IPR041577">
    <property type="entry name" value="RT_RNaseH_2"/>
</dbReference>
<keyword evidence="2" id="KW-0548">Nucleotidyltransferase</keyword>
<dbReference type="GO" id="GO:0003676">
    <property type="term" value="F:nucleic acid binding"/>
    <property type="evidence" value="ECO:0007669"/>
    <property type="project" value="InterPro"/>
</dbReference>
<dbReference type="PANTHER" id="PTHR45835">
    <property type="entry name" value="YALI0A06105P"/>
    <property type="match status" value="1"/>
</dbReference>
<reference evidence="2 3" key="1">
    <citation type="submission" date="2019-08" db="EMBL/GenBank/DDBJ databases">
        <title>Draft genome sequences of two oriental melons (Cucumis melo L. var makuwa).</title>
        <authorList>
            <person name="Kwon S.-Y."/>
        </authorList>
    </citation>
    <scope>NUCLEOTIDE SEQUENCE [LARGE SCALE GENOMIC DNA]</scope>
    <source>
        <strain evidence="3">cv. Chang Bougi</strain>
        <tissue evidence="2">Leaf</tissue>
    </source>
</reference>
<evidence type="ECO:0000313" key="3">
    <source>
        <dbReference type="Proteomes" id="UP000321947"/>
    </source>
</evidence>
<dbReference type="PANTHER" id="PTHR45835:SF107">
    <property type="entry name" value="INTEGRASE CATALYTIC DOMAIN-CONTAINING PROTEIN"/>
    <property type="match status" value="1"/>
</dbReference>
<dbReference type="Pfam" id="PF17919">
    <property type="entry name" value="RT_RNaseH_2"/>
    <property type="match status" value="1"/>
</dbReference>
<dbReference type="SUPFAM" id="SSF53098">
    <property type="entry name" value="Ribonuclease H-like"/>
    <property type="match status" value="1"/>
</dbReference>
<dbReference type="InterPro" id="IPR036397">
    <property type="entry name" value="RNaseH_sf"/>
</dbReference>
<organism evidence="2 3">
    <name type="scientific">Cucumis melo var. makuwa</name>
    <name type="common">Oriental melon</name>
    <dbReference type="NCBI Taxonomy" id="1194695"/>
    <lineage>
        <taxon>Eukaryota</taxon>
        <taxon>Viridiplantae</taxon>
        <taxon>Streptophyta</taxon>
        <taxon>Embryophyta</taxon>
        <taxon>Tracheophyta</taxon>
        <taxon>Spermatophyta</taxon>
        <taxon>Magnoliopsida</taxon>
        <taxon>eudicotyledons</taxon>
        <taxon>Gunneridae</taxon>
        <taxon>Pentapetalae</taxon>
        <taxon>rosids</taxon>
        <taxon>fabids</taxon>
        <taxon>Cucurbitales</taxon>
        <taxon>Cucurbitaceae</taxon>
        <taxon>Benincaseae</taxon>
        <taxon>Cucumis</taxon>
    </lineage>
</organism>
<protein>
    <submittedName>
        <fullName evidence="2">Reverse transcriptase</fullName>
    </submittedName>
</protein>
<accession>A0A5D3D704</accession>
<dbReference type="EMBL" id="SSTD01007026">
    <property type="protein sequence ID" value="TYK19295.1"/>
    <property type="molecule type" value="Genomic_DNA"/>
</dbReference>
<dbReference type="InterPro" id="IPR043502">
    <property type="entry name" value="DNA/RNA_pol_sf"/>
</dbReference>
<dbReference type="AlphaFoldDB" id="A0A5D3D704"/>
<comment type="caution">
    <text evidence="2">The sequence shown here is derived from an EMBL/GenBank/DDBJ whole genome shotgun (WGS) entry which is preliminary data.</text>
</comment>
<keyword evidence="2" id="KW-0695">RNA-directed DNA polymerase</keyword>
<gene>
    <name evidence="2" type="ORF">E5676_scaffold295G00120</name>
</gene>
<dbReference type="Proteomes" id="UP000321947">
    <property type="component" value="Unassembled WGS sequence"/>
</dbReference>
<dbReference type="Gene3D" id="3.30.420.10">
    <property type="entry name" value="Ribonuclease H-like superfamily/Ribonuclease H"/>
    <property type="match status" value="1"/>
</dbReference>
<sequence>MTRGPILELVDVSKSFIVETDASDFTFGRVHTQEGYPIAYKSRKLNSAVVHCRRARREFIQKDPFTQAVVALVKVGKTRQFWVEEDLLLAKGNRLYVSRAENLRKKLLHECDDMLWAGHAGWQDKVEKAKVTGLLKLLPVLTRPWESVSMDFITHLPKVGDLEAILVIIDQFSKYVTFIPTTKLCSAELTVQLFFKHVVKLWGVSTSIVSGQCSSTGKSPFEIVNGREPLRPHIVDHPYTRKNMQAHNFTKEWKKTTGIP</sequence>
<dbReference type="SUPFAM" id="SSF56672">
    <property type="entry name" value="DNA/RNA polymerases"/>
    <property type="match status" value="1"/>
</dbReference>
<evidence type="ECO:0000259" key="1">
    <source>
        <dbReference type="Pfam" id="PF17919"/>
    </source>
</evidence>
<proteinExistence type="predicted"/>
<keyword evidence="2" id="KW-0808">Transferase</keyword>
<name>A0A5D3D704_CUCMM</name>